<feature type="transmembrane region" description="Helical" evidence="7">
    <location>
        <begin position="195"/>
        <end position="215"/>
    </location>
</feature>
<dbReference type="InterPro" id="IPR030182">
    <property type="entry name" value="PUP_plant"/>
</dbReference>
<evidence type="ECO:0000313" key="9">
    <source>
        <dbReference type="EMBL" id="CDY22619.1"/>
    </source>
</evidence>
<feature type="transmembrane region" description="Helical" evidence="7">
    <location>
        <begin position="131"/>
        <end position="150"/>
    </location>
</feature>
<dbReference type="Gramene" id="CDY22619">
    <property type="protein sequence ID" value="CDY22619"/>
    <property type="gene ID" value="GSBRNA2T00019286001"/>
</dbReference>
<reference evidence="9" key="2">
    <citation type="submission" date="2014-06" db="EMBL/GenBank/DDBJ databases">
        <authorList>
            <person name="Genoscope - CEA"/>
        </authorList>
    </citation>
    <scope>NUCLEOTIDE SEQUENCE</scope>
</reference>
<protein>
    <recommendedName>
        <fullName evidence="7">Probable purine permease</fullName>
    </recommendedName>
</protein>
<dbReference type="STRING" id="3708.A0A078GBA0"/>
<evidence type="ECO:0000256" key="3">
    <source>
        <dbReference type="ARBA" id="ARBA00022448"/>
    </source>
</evidence>
<dbReference type="OMA" id="YVQDNRS"/>
<feature type="transmembrane region" description="Helical" evidence="7">
    <location>
        <begin position="23"/>
        <end position="50"/>
    </location>
</feature>
<proteinExistence type="inferred from homology"/>
<gene>
    <name evidence="9" type="primary">BnaC08g42530D</name>
    <name evidence="8" type="ORF">DARMORV10_C08P49250.1</name>
    <name evidence="9" type="ORF">GSBRNA2T00019286001</name>
</gene>
<dbReference type="EMBL" id="LK032134">
    <property type="protein sequence ID" value="CDY22619.1"/>
    <property type="molecule type" value="Genomic_DNA"/>
</dbReference>
<comment type="caution">
    <text evidence="7">Lacks conserved residue(s) required for the propagation of feature annotation.</text>
</comment>
<comment type="similarity">
    <text evidence="2 7">Belongs to the purine permeases (TC 2.A.7.14) family.</text>
</comment>
<evidence type="ECO:0000256" key="1">
    <source>
        <dbReference type="ARBA" id="ARBA00004141"/>
    </source>
</evidence>
<evidence type="ECO:0000256" key="4">
    <source>
        <dbReference type="ARBA" id="ARBA00022692"/>
    </source>
</evidence>
<organism evidence="9 10">
    <name type="scientific">Brassica napus</name>
    <name type="common">Rape</name>
    <dbReference type="NCBI Taxonomy" id="3708"/>
    <lineage>
        <taxon>Eukaryota</taxon>
        <taxon>Viridiplantae</taxon>
        <taxon>Streptophyta</taxon>
        <taxon>Embryophyta</taxon>
        <taxon>Tracheophyta</taxon>
        <taxon>Spermatophyta</taxon>
        <taxon>Magnoliopsida</taxon>
        <taxon>eudicotyledons</taxon>
        <taxon>Gunneridae</taxon>
        <taxon>Pentapetalae</taxon>
        <taxon>rosids</taxon>
        <taxon>malvids</taxon>
        <taxon>Brassicales</taxon>
        <taxon>Brassicaceae</taxon>
        <taxon>Brassiceae</taxon>
        <taxon>Brassica</taxon>
    </lineage>
</organism>
<dbReference type="Proteomes" id="UP001295469">
    <property type="component" value="Chromosome C08"/>
</dbReference>
<accession>A0A078GBA0</accession>
<keyword evidence="5 7" id="KW-1133">Transmembrane helix</keyword>
<feature type="transmembrane region" description="Helical" evidence="7">
    <location>
        <begin position="236"/>
        <end position="257"/>
    </location>
</feature>
<dbReference type="Pfam" id="PF16913">
    <property type="entry name" value="PUNUT"/>
    <property type="match status" value="1"/>
</dbReference>
<name>A0A078GBA0_BRANA</name>
<reference evidence="8" key="3">
    <citation type="submission" date="2021-01" db="EMBL/GenBank/DDBJ databases">
        <authorList>
            <consortium name="Genoscope - CEA"/>
            <person name="William W."/>
        </authorList>
    </citation>
    <scope>NUCLEOTIDE SEQUENCE</scope>
</reference>
<keyword evidence="3 7" id="KW-0813">Transport</keyword>
<dbReference type="GO" id="GO:0016020">
    <property type="term" value="C:membrane"/>
    <property type="evidence" value="ECO:0007669"/>
    <property type="project" value="UniProtKB-SubCell"/>
</dbReference>
<evidence type="ECO:0000256" key="7">
    <source>
        <dbReference type="RuleBase" id="RU368015"/>
    </source>
</evidence>
<dbReference type="AlphaFoldDB" id="A0A078GBA0"/>
<dbReference type="EMBL" id="HG994372">
    <property type="protein sequence ID" value="CAF2116043.1"/>
    <property type="molecule type" value="Genomic_DNA"/>
</dbReference>
<dbReference type="GO" id="GO:0015211">
    <property type="term" value="F:purine nucleoside transmembrane transporter activity"/>
    <property type="evidence" value="ECO:0007669"/>
    <property type="project" value="UniProtKB-UniRule"/>
</dbReference>
<comment type="subcellular location">
    <subcellularLocation>
        <location evidence="1 7">Membrane</location>
        <topology evidence="1 7">Multi-pass membrane protein</topology>
    </subcellularLocation>
</comment>
<keyword evidence="10" id="KW-1185">Reference proteome</keyword>
<sequence length="377" mass="42475">MEELQDPERGGEILTLEVKQRKWWISVFFCGFLIFTGDSLVMLLLNFYYVQDKRSESDQNRQYRGTWTQALLQNAAFPILIPLFFLFPSPKQKAEPVSSDPPPFLRVLSLYVSLGVLVSVHSKLYALAKLYVGWGILVSTQLILTSLFLAFINRLKFNRWIIVSITFTLASDFFGSPEFSGAPDEDESYTYGIKAWLILIFPTLAFSLSLSLMQLGFEKVLVKTKRYGDKKVFRMVLEMQIVVSFIAALICLVGLFASGEFKELNGDSVRFKKGEGYYGLSLVGLAISWQVWAVGLLGLVLLVSGVFADVVHMCASPVVALLVVLAFDFKDDEFGWQRRGALLGSVLALASYSYSLYKTKKKDVEELNKRELNNSEA</sequence>
<feature type="transmembrane region" description="Helical" evidence="7">
    <location>
        <begin position="70"/>
        <end position="87"/>
    </location>
</feature>
<keyword evidence="6 7" id="KW-0472">Membrane</keyword>
<feature type="transmembrane region" description="Helical" evidence="7">
    <location>
        <begin position="339"/>
        <end position="357"/>
    </location>
</feature>
<dbReference type="GO" id="GO:0022857">
    <property type="term" value="F:transmembrane transporter activity"/>
    <property type="evidence" value="ECO:0000318"/>
    <property type="project" value="GO_Central"/>
</dbReference>
<evidence type="ECO:0000313" key="8">
    <source>
        <dbReference type="EMBL" id="CAF2116043.1"/>
    </source>
</evidence>
<evidence type="ECO:0000313" key="10">
    <source>
        <dbReference type="Proteomes" id="UP000028999"/>
    </source>
</evidence>
<keyword evidence="4 7" id="KW-0812">Transmembrane</keyword>
<evidence type="ECO:0000256" key="2">
    <source>
        <dbReference type="ARBA" id="ARBA00006213"/>
    </source>
</evidence>
<feature type="transmembrane region" description="Helical" evidence="7">
    <location>
        <begin position="310"/>
        <end position="327"/>
    </location>
</feature>
<dbReference type="Proteomes" id="UP000028999">
    <property type="component" value="Unassembled WGS sequence"/>
</dbReference>
<evidence type="ECO:0000256" key="6">
    <source>
        <dbReference type="ARBA" id="ARBA00023136"/>
    </source>
</evidence>
<reference evidence="9 10" key="1">
    <citation type="journal article" date="2014" name="Science">
        <title>Plant genetics. Early allopolyploid evolution in the post-Neolithic Brassica napus oilseed genome.</title>
        <authorList>
            <person name="Chalhoub B."/>
            <person name="Denoeud F."/>
            <person name="Liu S."/>
            <person name="Parkin I.A."/>
            <person name="Tang H."/>
            <person name="Wang X."/>
            <person name="Chiquet J."/>
            <person name="Belcram H."/>
            <person name="Tong C."/>
            <person name="Samans B."/>
            <person name="Correa M."/>
            <person name="Da Silva C."/>
            <person name="Just J."/>
            <person name="Falentin C."/>
            <person name="Koh C.S."/>
            <person name="Le Clainche I."/>
            <person name="Bernard M."/>
            <person name="Bento P."/>
            <person name="Noel B."/>
            <person name="Labadie K."/>
            <person name="Alberti A."/>
            <person name="Charles M."/>
            <person name="Arnaud D."/>
            <person name="Guo H."/>
            <person name="Daviaud C."/>
            <person name="Alamery S."/>
            <person name="Jabbari K."/>
            <person name="Zhao M."/>
            <person name="Edger P.P."/>
            <person name="Chelaifa H."/>
            <person name="Tack D."/>
            <person name="Lassalle G."/>
            <person name="Mestiri I."/>
            <person name="Schnel N."/>
            <person name="Le Paslier M.C."/>
            <person name="Fan G."/>
            <person name="Renault V."/>
            <person name="Bayer P.E."/>
            <person name="Golicz A.A."/>
            <person name="Manoli S."/>
            <person name="Lee T.H."/>
            <person name="Thi V.H."/>
            <person name="Chalabi S."/>
            <person name="Hu Q."/>
            <person name="Fan C."/>
            <person name="Tollenaere R."/>
            <person name="Lu Y."/>
            <person name="Battail C."/>
            <person name="Shen J."/>
            <person name="Sidebottom C.H."/>
            <person name="Wang X."/>
            <person name="Canaguier A."/>
            <person name="Chauveau A."/>
            <person name="Berard A."/>
            <person name="Deniot G."/>
            <person name="Guan M."/>
            <person name="Liu Z."/>
            <person name="Sun F."/>
            <person name="Lim Y.P."/>
            <person name="Lyons E."/>
            <person name="Town C.D."/>
            <person name="Bancroft I."/>
            <person name="Wang X."/>
            <person name="Meng J."/>
            <person name="Ma J."/>
            <person name="Pires J.C."/>
            <person name="King G.J."/>
            <person name="Brunel D."/>
            <person name="Delourme R."/>
            <person name="Renard M."/>
            <person name="Aury J.M."/>
            <person name="Adams K.L."/>
            <person name="Batley J."/>
            <person name="Snowdon R.J."/>
            <person name="Tost J."/>
            <person name="Edwards D."/>
            <person name="Zhou Y."/>
            <person name="Hua W."/>
            <person name="Sharpe A.G."/>
            <person name="Paterson A.H."/>
            <person name="Guan C."/>
            <person name="Wincker P."/>
        </authorList>
    </citation>
    <scope>NUCLEOTIDE SEQUENCE [LARGE SCALE GENOMIC DNA]</scope>
    <source>
        <strain evidence="10">cv. Darmor-bzh</strain>
    </source>
</reference>
<dbReference type="PANTHER" id="PTHR31376">
    <property type="entry name" value="OS09G0467300 PROTEIN-RELATED"/>
    <property type="match status" value="1"/>
</dbReference>
<dbReference type="PANTHER" id="PTHR31376:SF41">
    <property type="entry name" value="PURINE PERMEASE 16-RELATED"/>
    <property type="match status" value="1"/>
</dbReference>
<dbReference type="GO" id="GO:0005345">
    <property type="term" value="F:purine nucleobase transmembrane transporter activity"/>
    <property type="evidence" value="ECO:0007669"/>
    <property type="project" value="UniProtKB-UniRule"/>
</dbReference>
<dbReference type="PaxDb" id="3708-A0A078GBA0"/>
<feature type="transmembrane region" description="Helical" evidence="7">
    <location>
        <begin position="277"/>
        <end position="303"/>
    </location>
</feature>
<evidence type="ECO:0000256" key="5">
    <source>
        <dbReference type="ARBA" id="ARBA00022989"/>
    </source>
</evidence>